<name>A0A1H1XMU4_MUCMA</name>
<dbReference type="RefSeq" id="WP_091373033.1">
    <property type="nucleotide sequence ID" value="NZ_LT629740.1"/>
</dbReference>
<dbReference type="AlphaFoldDB" id="A0A1H1XMU4"/>
<sequence length="182" mass="21665">MRVFIFYYFLFISPLSVSAQTNSATKIDGNNYYDHMAENTKPPLKGGIVNMNWLRPDDVIPIIKDEMYKAGYTSLKINYNYKLPNDRILRINVFSQKANLGFYYINTHRATPFKSDRKNPELYLKEVAQLDVLPPNIFPLNENVYWYEYTDVKADDRYLVTRKIIENILRQDIRAYLIRYKH</sequence>
<feature type="chain" id="PRO_5009265679" description="DUF4136 domain-containing protein" evidence="1">
    <location>
        <begin position="20"/>
        <end position="182"/>
    </location>
</feature>
<organism evidence="2 3">
    <name type="scientific">Mucilaginibacter mallensis</name>
    <dbReference type="NCBI Taxonomy" id="652787"/>
    <lineage>
        <taxon>Bacteria</taxon>
        <taxon>Pseudomonadati</taxon>
        <taxon>Bacteroidota</taxon>
        <taxon>Sphingobacteriia</taxon>
        <taxon>Sphingobacteriales</taxon>
        <taxon>Sphingobacteriaceae</taxon>
        <taxon>Mucilaginibacter</taxon>
    </lineage>
</organism>
<evidence type="ECO:0000256" key="1">
    <source>
        <dbReference type="SAM" id="SignalP"/>
    </source>
</evidence>
<keyword evidence="3" id="KW-1185">Reference proteome</keyword>
<accession>A0A1H1XMU4</accession>
<dbReference type="Proteomes" id="UP000199679">
    <property type="component" value="Chromosome I"/>
</dbReference>
<gene>
    <name evidence="2" type="ORF">SAMN05216490_2496</name>
</gene>
<evidence type="ECO:0008006" key="4">
    <source>
        <dbReference type="Google" id="ProtNLM"/>
    </source>
</evidence>
<feature type="signal peptide" evidence="1">
    <location>
        <begin position="1"/>
        <end position="19"/>
    </location>
</feature>
<proteinExistence type="predicted"/>
<dbReference type="OrthoDB" id="1438802at2"/>
<keyword evidence="1" id="KW-0732">Signal</keyword>
<protein>
    <recommendedName>
        <fullName evidence="4">DUF4136 domain-containing protein</fullName>
    </recommendedName>
</protein>
<evidence type="ECO:0000313" key="3">
    <source>
        <dbReference type="Proteomes" id="UP000199679"/>
    </source>
</evidence>
<evidence type="ECO:0000313" key="2">
    <source>
        <dbReference type="EMBL" id="SDT10528.1"/>
    </source>
</evidence>
<dbReference type="STRING" id="652787.SAMN05216490_2496"/>
<reference evidence="2 3" key="1">
    <citation type="submission" date="2016-10" db="EMBL/GenBank/DDBJ databases">
        <authorList>
            <person name="de Groot N.N."/>
        </authorList>
    </citation>
    <scope>NUCLEOTIDE SEQUENCE [LARGE SCALE GENOMIC DNA]</scope>
    <source>
        <strain evidence="2 3">MP1X4</strain>
    </source>
</reference>
<dbReference type="EMBL" id="LT629740">
    <property type="protein sequence ID" value="SDT10528.1"/>
    <property type="molecule type" value="Genomic_DNA"/>
</dbReference>